<organism evidence="7 8">
    <name type="scientific">Bacillus cereus</name>
    <dbReference type="NCBI Taxonomy" id="1396"/>
    <lineage>
        <taxon>Bacteria</taxon>
        <taxon>Bacillati</taxon>
        <taxon>Bacillota</taxon>
        <taxon>Bacilli</taxon>
        <taxon>Bacillales</taxon>
        <taxon>Bacillaceae</taxon>
        <taxon>Bacillus</taxon>
        <taxon>Bacillus cereus group</taxon>
    </lineage>
</organism>
<keyword evidence="5" id="KW-0663">Pyridoxal phosphate</keyword>
<evidence type="ECO:0000259" key="6">
    <source>
        <dbReference type="Pfam" id="PF00155"/>
    </source>
</evidence>
<gene>
    <name evidence="7" type="ORF">B4082_4517</name>
</gene>
<dbReference type="Gene3D" id="3.40.640.10">
    <property type="entry name" value="Type I PLP-dependent aspartate aminotransferase-like (Major domain)"/>
    <property type="match status" value="1"/>
</dbReference>
<evidence type="ECO:0000256" key="3">
    <source>
        <dbReference type="ARBA" id="ARBA00022576"/>
    </source>
</evidence>
<dbReference type="InterPro" id="IPR050596">
    <property type="entry name" value="AspAT/PAT-like"/>
</dbReference>
<dbReference type="InterPro" id="IPR015424">
    <property type="entry name" value="PyrdxlP-dep_Trfase"/>
</dbReference>
<dbReference type="InterPro" id="IPR015422">
    <property type="entry name" value="PyrdxlP-dep_Trfase_small"/>
</dbReference>
<dbReference type="PANTHER" id="PTHR46383">
    <property type="entry name" value="ASPARTATE AMINOTRANSFERASE"/>
    <property type="match status" value="1"/>
</dbReference>
<dbReference type="AlphaFoldDB" id="A0A164CTB6"/>
<feature type="domain" description="Aminotransferase class I/classII large" evidence="6">
    <location>
        <begin position="92"/>
        <end position="445"/>
    </location>
</feature>
<evidence type="ECO:0000313" key="7">
    <source>
        <dbReference type="EMBL" id="KZD29410.1"/>
    </source>
</evidence>
<evidence type="ECO:0000256" key="4">
    <source>
        <dbReference type="ARBA" id="ARBA00022679"/>
    </source>
</evidence>
<keyword evidence="3 7" id="KW-0032">Aminotransferase</keyword>
<comment type="cofactor">
    <cofactor evidence="1">
        <name>pyridoxal 5'-phosphate</name>
        <dbReference type="ChEBI" id="CHEBI:597326"/>
    </cofactor>
</comment>
<proteinExistence type="inferred from homology"/>
<dbReference type="EMBL" id="LJKA01000066">
    <property type="protein sequence ID" value="KZD29410.1"/>
    <property type="molecule type" value="Genomic_DNA"/>
</dbReference>
<dbReference type="GO" id="GO:0006520">
    <property type="term" value="P:amino acid metabolic process"/>
    <property type="evidence" value="ECO:0007669"/>
    <property type="project" value="InterPro"/>
</dbReference>
<keyword evidence="4 7" id="KW-0808">Transferase</keyword>
<dbReference type="Pfam" id="PF00155">
    <property type="entry name" value="Aminotran_1_2"/>
    <property type="match status" value="1"/>
</dbReference>
<dbReference type="PATRIC" id="fig|1396.539.peg.4639"/>
<dbReference type="GO" id="GO:0030170">
    <property type="term" value="F:pyridoxal phosphate binding"/>
    <property type="evidence" value="ECO:0007669"/>
    <property type="project" value="InterPro"/>
</dbReference>
<comment type="caution">
    <text evidence="7">The sequence shown here is derived from an EMBL/GenBank/DDBJ whole genome shotgun (WGS) entry which is preliminary data.</text>
</comment>
<evidence type="ECO:0000256" key="1">
    <source>
        <dbReference type="ARBA" id="ARBA00001933"/>
    </source>
</evidence>
<evidence type="ECO:0000256" key="5">
    <source>
        <dbReference type="ARBA" id="ARBA00022898"/>
    </source>
</evidence>
<dbReference type="NCBIfam" id="NF006388">
    <property type="entry name" value="PRK08637.1"/>
    <property type="match status" value="1"/>
</dbReference>
<dbReference type="GO" id="GO:0008483">
    <property type="term" value="F:transaminase activity"/>
    <property type="evidence" value="ECO:0007669"/>
    <property type="project" value="UniProtKB-KW"/>
</dbReference>
<dbReference type="CDD" id="cd00609">
    <property type="entry name" value="AAT_like"/>
    <property type="match status" value="1"/>
</dbReference>
<sequence length="461" mass="52080">MYSRLGNPNVRELESGKIQLDKEGVKMLNPLALELNHVIEERNKPVYEMFSMLGKSLYFPKGIVSQAGEARGKADRFNATIGMASEGGQPMYIDVIHKNLSSYNPKDLYPYAPPAGKQELREVWRKKLLKDNPSLEGKEFGTPIVTNGLTHGLSIVSDLFVEKGDSIILPDKYWDNYHILFNIRHDCGTVTYPLFTKTNKFNVEGMLKALLSCKNGKAILVLNFPNNPTGYTPTVKEAEGILDAIKQAADLGVNIVAVMDDAYFGLYYEDSIKESIFARLVGLHPNVLPVKIDGATKEEYAWGFRVGFLTFGIQDPLVLEALEKKTMGSIRSTISCSPHLSQTIILDALLHPEFEMQRKERNKVMEDRARRVKEILADGKYADEFEPYPFNSGYFVCLRIKHSDAETLRIHLLNQYGVGTISLAKTDLRIAFSCVELKDLDRLFELIYQSCKELNQCYIKL</sequence>
<evidence type="ECO:0000256" key="2">
    <source>
        <dbReference type="ARBA" id="ARBA00007441"/>
    </source>
</evidence>
<name>A0A164CTB6_BACCE</name>
<dbReference type="Gene3D" id="3.90.1150.10">
    <property type="entry name" value="Aspartate Aminotransferase, domain 1"/>
    <property type="match status" value="1"/>
</dbReference>
<accession>A0A164CTB6</accession>
<evidence type="ECO:0000313" key="8">
    <source>
        <dbReference type="Proteomes" id="UP000076501"/>
    </source>
</evidence>
<protein>
    <submittedName>
        <fullName evidence="7">Aspartate aminotransferase</fullName>
    </submittedName>
</protein>
<dbReference type="InterPro" id="IPR015421">
    <property type="entry name" value="PyrdxlP-dep_Trfase_major"/>
</dbReference>
<dbReference type="InterPro" id="IPR004839">
    <property type="entry name" value="Aminotransferase_I/II_large"/>
</dbReference>
<comment type="similarity">
    <text evidence="2">Belongs to the class-I pyridoxal-phosphate-dependent aminotransferase family.</text>
</comment>
<dbReference type="PANTHER" id="PTHR46383:SF1">
    <property type="entry name" value="ASPARTATE AMINOTRANSFERASE"/>
    <property type="match status" value="1"/>
</dbReference>
<dbReference type="Proteomes" id="UP000076501">
    <property type="component" value="Unassembled WGS sequence"/>
</dbReference>
<reference evidence="7 8" key="1">
    <citation type="submission" date="2015-09" db="EMBL/GenBank/DDBJ databases">
        <title>Bacillus cereus food isolates.</title>
        <authorList>
            <person name="Boekhorst J."/>
        </authorList>
    </citation>
    <scope>NUCLEOTIDE SEQUENCE [LARGE SCALE GENOMIC DNA]</scope>
    <source>
        <strain evidence="7 8">B4082</strain>
    </source>
</reference>
<dbReference type="SUPFAM" id="SSF53383">
    <property type="entry name" value="PLP-dependent transferases"/>
    <property type="match status" value="1"/>
</dbReference>